<dbReference type="NCBIfam" id="TIGR01994">
    <property type="entry name" value="SUF_scaf_2"/>
    <property type="match status" value="1"/>
</dbReference>
<dbReference type="EMBL" id="MIYY01000011">
    <property type="protein sequence ID" value="OIR23390.1"/>
    <property type="molecule type" value="Genomic_DNA"/>
</dbReference>
<dbReference type="InterPro" id="IPR002871">
    <property type="entry name" value="NIF_FeS_clus_asmbl_NifU_N"/>
</dbReference>
<dbReference type="FunFam" id="3.90.1010.10:FF:000002">
    <property type="entry name" value="Iron-sulfur cluster assembly scaffold protein NifU"/>
    <property type="match status" value="1"/>
</dbReference>
<organism evidence="2 3">
    <name type="scientific">Marine Group III euryarchaeote CG-Epi3</name>
    <dbReference type="NCBI Taxonomy" id="1888997"/>
    <lineage>
        <taxon>Archaea</taxon>
        <taxon>Methanobacteriati</taxon>
        <taxon>Thermoplasmatota</taxon>
        <taxon>Thermoplasmata</taxon>
        <taxon>Candidatus Thermoprofundales</taxon>
    </lineage>
</organism>
<feature type="domain" description="NIF system FeS cluster assembly NifU N-terminal" evidence="1">
    <location>
        <begin position="8"/>
        <end position="125"/>
    </location>
</feature>
<comment type="caution">
    <text evidence="2">The sequence shown here is derived from an EMBL/GenBank/DDBJ whole genome shotgun (WGS) entry which is preliminary data.</text>
</comment>
<dbReference type="Proteomes" id="UP000183138">
    <property type="component" value="Unassembled WGS sequence"/>
</dbReference>
<dbReference type="Gene3D" id="3.90.1010.10">
    <property type="match status" value="1"/>
</dbReference>
<evidence type="ECO:0000259" key="1">
    <source>
        <dbReference type="Pfam" id="PF01592"/>
    </source>
</evidence>
<dbReference type="GO" id="GO:0005506">
    <property type="term" value="F:iron ion binding"/>
    <property type="evidence" value="ECO:0007669"/>
    <property type="project" value="InterPro"/>
</dbReference>
<dbReference type="AlphaFoldDB" id="A0A1J5UGG0"/>
<dbReference type="CDD" id="cd06664">
    <property type="entry name" value="IscU_like"/>
    <property type="match status" value="1"/>
</dbReference>
<protein>
    <submittedName>
        <fullName evidence="2">SUF system NifU family Fe-S cluster assembly protein</fullName>
    </submittedName>
</protein>
<dbReference type="Pfam" id="PF01592">
    <property type="entry name" value="NifU_N"/>
    <property type="match status" value="1"/>
</dbReference>
<sequence length="146" mass="16257">MSDFDELYMEVILDHNKNPRNKGVIDVHTNHADGHNPLCGDKISLDLIIEDNIVKDIKFTGSGCAISTASSSILTDYILGKETSEIRHLFEEFHELVTTDRTDIKNLGKLSVFEGVKKYPARVKCATLAWHTLIAAIDGNQEVSTE</sequence>
<dbReference type="GO" id="GO:0016226">
    <property type="term" value="P:iron-sulfur cluster assembly"/>
    <property type="evidence" value="ECO:0007669"/>
    <property type="project" value="InterPro"/>
</dbReference>
<gene>
    <name evidence="2" type="ORF">BEU00_03030</name>
</gene>
<reference evidence="2 3" key="1">
    <citation type="submission" date="2016-08" db="EMBL/GenBank/DDBJ databases">
        <title>New Insights into Marine Group III Euryarchaeota, from dark to light.</title>
        <authorList>
            <person name="Haro-Moreno J.M."/>
            <person name="Rodriguez-Valera F."/>
            <person name="Lopez-Garcia P."/>
            <person name="Moreira D."/>
            <person name="Martin-Cuadrado A.B."/>
        </authorList>
    </citation>
    <scope>NUCLEOTIDE SEQUENCE [LARGE SCALE GENOMIC DNA]</scope>
    <source>
        <strain evidence="2">CG-Epi3</strain>
    </source>
</reference>
<dbReference type="GO" id="GO:0051536">
    <property type="term" value="F:iron-sulfur cluster binding"/>
    <property type="evidence" value="ECO:0007669"/>
    <property type="project" value="InterPro"/>
</dbReference>
<proteinExistence type="predicted"/>
<dbReference type="PANTHER" id="PTHR10093">
    <property type="entry name" value="IRON-SULFUR CLUSTER ASSEMBLY ENZYME NIFU HOMOLOG"/>
    <property type="match status" value="1"/>
</dbReference>
<name>A0A1J5UGG0_9ARCH</name>
<evidence type="ECO:0000313" key="3">
    <source>
        <dbReference type="Proteomes" id="UP000183138"/>
    </source>
</evidence>
<accession>A0A1J5UGG0</accession>
<evidence type="ECO:0000313" key="2">
    <source>
        <dbReference type="EMBL" id="OIR23390.1"/>
    </source>
</evidence>
<dbReference type="SUPFAM" id="SSF82649">
    <property type="entry name" value="SufE/NifU"/>
    <property type="match status" value="1"/>
</dbReference>